<evidence type="ECO:0000256" key="1">
    <source>
        <dbReference type="SAM" id="Phobius"/>
    </source>
</evidence>
<sequence>MSGRFSFRNRLVQCPRCRRQLAAQCSVCPHCAYRRPRKLTRTPVRAVVVVILALLAIGGYVYLGEPGFDARTFISR</sequence>
<evidence type="ECO:0000313" key="3">
    <source>
        <dbReference type="Proteomes" id="UP000054870"/>
    </source>
</evidence>
<proteinExistence type="predicted"/>
<comment type="caution">
    <text evidence="2">The sequence shown here is derived from an EMBL/GenBank/DDBJ whole genome shotgun (WGS) entry which is preliminary data.</text>
</comment>
<gene>
    <name evidence="2" type="ORF">AWB75_06345</name>
</gene>
<keyword evidence="1" id="KW-0812">Transmembrane</keyword>
<accession>A0A158D7N8</accession>
<keyword evidence="1" id="KW-0472">Membrane</keyword>
<keyword evidence="3" id="KW-1185">Reference proteome</keyword>
<dbReference type="Proteomes" id="UP000054870">
    <property type="component" value="Unassembled WGS sequence"/>
</dbReference>
<keyword evidence="1" id="KW-1133">Transmembrane helix</keyword>
<name>A0A158D7N8_9BURK</name>
<evidence type="ECO:0000313" key="2">
    <source>
        <dbReference type="EMBL" id="SAK90682.1"/>
    </source>
</evidence>
<feature type="transmembrane region" description="Helical" evidence="1">
    <location>
        <begin position="44"/>
        <end position="63"/>
    </location>
</feature>
<organism evidence="2 3">
    <name type="scientific">Caballeronia catudaia</name>
    <dbReference type="NCBI Taxonomy" id="1777136"/>
    <lineage>
        <taxon>Bacteria</taxon>
        <taxon>Pseudomonadati</taxon>
        <taxon>Pseudomonadota</taxon>
        <taxon>Betaproteobacteria</taxon>
        <taxon>Burkholderiales</taxon>
        <taxon>Burkholderiaceae</taxon>
        <taxon>Caballeronia</taxon>
    </lineage>
</organism>
<dbReference type="EMBL" id="FCOF02000054">
    <property type="protein sequence ID" value="SAK90682.1"/>
    <property type="molecule type" value="Genomic_DNA"/>
</dbReference>
<protein>
    <submittedName>
        <fullName evidence="2">Uncharacterized protein</fullName>
    </submittedName>
</protein>
<reference evidence="2" key="1">
    <citation type="submission" date="2016-01" db="EMBL/GenBank/DDBJ databases">
        <authorList>
            <person name="Peeters C."/>
        </authorList>
    </citation>
    <scope>NUCLEOTIDE SEQUENCE [LARGE SCALE GENOMIC DNA]</scope>
    <source>
        <strain evidence="2">LMG 29318</strain>
    </source>
</reference>
<dbReference type="AlphaFoldDB" id="A0A158D7N8"/>